<evidence type="ECO:0000313" key="2">
    <source>
        <dbReference type="EMBL" id="MDF5691590.1"/>
    </source>
</evidence>
<sequence>MCSKEKINKESLRFYLCLRQSFGLLLFVLGIFFLSIPTDVQAFTASSYSISKRNEGEKRGNFSDKSNLISPSKKWSTASRLKITGNLTQVAGETQTITISALDNQGHLDETFNQTLPLKFYGANPVDFIDSTNLQSPGGSVFRYSFVPKINNKSIGLDTSAITFNHGIAQVDMQLFKNEVATIWLEEWGNTLTCQDSDRLTVDVNYGTERQINIQGRYRQYNRIPLEGKYMLTIVDQYYNVIKDFDPVSNPVGLRLSNLPGTFYIPSEQRNILNRASDFQQGVADLQALGFIYSGKVSSGGNLHAFFENDLSDSYSIPIVFFGGKGQTLQLKVGSSNSITRNAGATIAISLNLFDVDGNLAAYSLNGTAENVTREAVFQASPQAALTGQISKIGNKSIGEKIDVLFSNGGNQSSNLNAQFYFPETFIVSATMWLADGSQISTNTPTEKLQITINPGVVNKFRLNLTSPQISGISFVSTNELTALDAFDNVVTSYNAAITGNAVSITGSGLNGASSLTLGGNVLNRSTDFVNGVANLSNLGLKFVGDEGAGIYTFRKQSGNISVSAPMTILPGDRDNDNLNDTYERGGNLLALQDIDSDGDGIPDYLDADSDLDGISDRMELGNDTDSDGIPNYLDSDSDNDGIPDQVESNQDNDGDGIANYQDLDSDNDGILDGKEGHGDKDQDGKLNFLDADSDNDGILDVWEAVDINRGTIDQNYDGKVDIGGVFQDCNGNGIGDMLEIGFGGKPANLPDTDKDGIPDYWDEDSDGDSLLDRIELTSDPDGDGIPNYRDLDSDGDWLGDSDERDGDNELDGKFNFLDDDSDNDGIPDAWEGKNKCATCQSLQDENGDGWDDRGQYMAVIDTDQDGQPDFLDADSDNDILPDRVELGADFDGDGMANFRDLDSDNDGILDQMEVGSDVYHPRDSDRDGLADFEDADSDNDGLLDIIEVGKDSNHPADFDLDGVPDYIDVDADGDGILDVNEVGNNPVSPVDSDQDGSPDYLDMDSDNDGIVDAVEKGANSGKPMDSDLDTIPDFRDLDSDQDGIPDKLEAGKNPSNPVDTDADGIANYLDVDSDNDGRWDNLEAGKVPTNPLDTDADGFFDYEEIDADNDFIKDSIEYAGDPINPVDTDADGSFDYLDLDSDNDGIPDKIEVGSKPSEPIDSDSDGKMNFRDEDSDGDQISDAIEAGLDPSRPIDTDGDGILNYLDLDSDNDGYVDSLERGPQGIPIDFDQDGLADYIDLDSDNDKISDKIEVQPFSLGKATDTDKDVKPDYQDLDSDNDTILDFIEVGPNFNLPMDSDQDGIPNFRDVDSDGDGIPDKMEVGKDPLKPLDSDKDGIPDFQDMDSDNNGVNDREEVGPDPSNPLDTDKDGIFNYLDSDDDGDGLLDYLENDINFGGIADCDHDGIPNQLDSDICDTYLTNGFSPNGDGTNDTFVIPGIMNLPNHHISIFNRWGNLVYETDNYKNDWEGVSNNADALLTMDGKIVDGIYYYIIDFGNVRPMIQSYLYINRLKNN</sequence>
<feature type="region of interest" description="Disordered" evidence="1">
    <location>
        <begin position="601"/>
        <end position="687"/>
    </location>
</feature>
<feature type="compositionally biased region" description="Basic and acidic residues" evidence="1">
    <location>
        <begin position="1317"/>
        <end position="1338"/>
    </location>
</feature>
<dbReference type="InterPro" id="IPR026341">
    <property type="entry name" value="T9SS_type_B"/>
</dbReference>
<dbReference type="Proteomes" id="UP001321344">
    <property type="component" value="Unassembled WGS sequence"/>
</dbReference>
<feature type="compositionally biased region" description="Basic and acidic residues" evidence="1">
    <location>
        <begin position="672"/>
        <end position="685"/>
    </location>
</feature>
<gene>
    <name evidence="2" type="ORF">PQG43_12015</name>
</gene>
<reference evidence="2 3" key="1">
    <citation type="submission" date="2023-03" db="EMBL/GenBank/DDBJ databases">
        <title>Genome sequencing of Aquirufa.</title>
        <authorList>
            <person name="Pitt A."/>
            <person name="Hahn M.W."/>
        </authorList>
    </citation>
    <scope>NUCLEOTIDE SEQUENCE [LARGE SCALE GENOMIC DNA]</scope>
    <source>
        <strain evidence="2 3">WAEICH-18A</strain>
    </source>
</reference>
<dbReference type="InterPro" id="IPR028974">
    <property type="entry name" value="TSP_type-3_rpt"/>
</dbReference>
<feature type="region of interest" description="Disordered" evidence="1">
    <location>
        <begin position="778"/>
        <end position="812"/>
    </location>
</feature>
<evidence type="ECO:0000313" key="3">
    <source>
        <dbReference type="Proteomes" id="UP001321344"/>
    </source>
</evidence>
<feature type="region of interest" description="Disordered" evidence="1">
    <location>
        <begin position="1140"/>
        <end position="1198"/>
    </location>
</feature>
<dbReference type="Gene3D" id="4.10.1080.10">
    <property type="entry name" value="TSP type-3 repeat"/>
    <property type="match status" value="7"/>
</dbReference>
<organism evidence="2 3">
    <name type="scientific">Aquirufa aurantiipilula</name>
    <dbReference type="NCBI Taxonomy" id="2696561"/>
    <lineage>
        <taxon>Bacteria</taxon>
        <taxon>Pseudomonadati</taxon>
        <taxon>Bacteroidota</taxon>
        <taxon>Cytophagia</taxon>
        <taxon>Cytophagales</taxon>
        <taxon>Flectobacillaceae</taxon>
        <taxon>Aquirufa</taxon>
    </lineage>
</organism>
<name>A0ABT6BN11_9BACT</name>
<dbReference type="Pfam" id="PF13585">
    <property type="entry name" value="CHU_C"/>
    <property type="match status" value="1"/>
</dbReference>
<accession>A0ABT6BN11</accession>
<dbReference type="SUPFAM" id="SSF103647">
    <property type="entry name" value="TSP type-3 repeat"/>
    <property type="match status" value="5"/>
</dbReference>
<feature type="compositionally biased region" description="Basic and acidic residues" evidence="1">
    <location>
        <begin position="920"/>
        <end position="930"/>
    </location>
</feature>
<dbReference type="EMBL" id="JARJOW010000009">
    <property type="protein sequence ID" value="MDF5691590.1"/>
    <property type="molecule type" value="Genomic_DNA"/>
</dbReference>
<feature type="compositionally biased region" description="Acidic residues" evidence="1">
    <location>
        <begin position="794"/>
        <end position="810"/>
    </location>
</feature>
<dbReference type="PROSITE" id="PS00018">
    <property type="entry name" value="EF_HAND_1"/>
    <property type="match status" value="1"/>
</dbReference>
<dbReference type="PANTHER" id="PTHR10199">
    <property type="entry name" value="THROMBOSPONDIN"/>
    <property type="match status" value="1"/>
</dbReference>
<feature type="compositionally biased region" description="Acidic residues" evidence="1">
    <location>
        <begin position="993"/>
        <end position="1010"/>
    </location>
</feature>
<feature type="compositionally biased region" description="Acidic residues" evidence="1">
    <location>
        <begin position="601"/>
        <end position="614"/>
    </location>
</feature>
<evidence type="ECO:0000256" key="1">
    <source>
        <dbReference type="SAM" id="MobiDB-lite"/>
    </source>
</evidence>
<comment type="caution">
    <text evidence="2">The sequence shown here is derived from an EMBL/GenBank/DDBJ whole genome shotgun (WGS) entry which is preliminary data.</text>
</comment>
<dbReference type="InterPro" id="IPR018247">
    <property type="entry name" value="EF_Hand_1_Ca_BS"/>
</dbReference>
<dbReference type="NCBIfam" id="TIGR04131">
    <property type="entry name" value="Bac_Flav_CTERM"/>
    <property type="match status" value="1"/>
</dbReference>
<feature type="region of interest" description="Disordered" evidence="1">
    <location>
        <begin position="1298"/>
        <end position="1369"/>
    </location>
</feature>
<keyword evidence="3" id="KW-1185">Reference proteome</keyword>
<feature type="region of interest" description="Disordered" evidence="1">
    <location>
        <begin position="981"/>
        <end position="1098"/>
    </location>
</feature>
<feature type="region of interest" description="Disordered" evidence="1">
    <location>
        <begin position="917"/>
        <end position="939"/>
    </location>
</feature>
<dbReference type="PANTHER" id="PTHR10199:SF119">
    <property type="entry name" value="RE20510P"/>
    <property type="match status" value="1"/>
</dbReference>
<protein>
    <submittedName>
        <fullName evidence="2">Gliding motility-associated C-terminal domain-containing protein</fullName>
    </submittedName>
</protein>
<proteinExistence type="predicted"/>
<dbReference type="RefSeq" id="WP_276344809.1">
    <property type="nucleotide sequence ID" value="NZ_JARJOW010000009.1"/>
</dbReference>
<feature type="compositionally biased region" description="Basic and acidic residues" evidence="1">
    <location>
        <begin position="1033"/>
        <end position="1051"/>
    </location>
</feature>